<protein>
    <recommendedName>
        <fullName evidence="6">Pyridoxine/pyridoxamine 5'-phosphate oxidase</fullName>
        <ecNumber evidence="6">1.4.3.5</ecNumber>
    </recommendedName>
    <alternativeName>
        <fullName evidence="6">PNP/PMP oxidase</fullName>
        <shortName evidence="6">PNPOx</shortName>
    </alternativeName>
    <alternativeName>
        <fullName evidence="6">Pyridoxal 5'-phosphate synthase</fullName>
    </alternativeName>
</protein>
<proteinExistence type="inferred from homology"/>
<sequence length="198" mass="22891">MDFTKRTEPYALFSEWLEDAKESEPNDPNAVAVATVDADGLPNVRMVLLKGLDERGFVFYTNFEGTKGKEVLGAMKAAMCFHWKSRRRQVRVRGPVEIVSDEEATAYFNSRHPQSRRGAWASDQSRPLADRETLIERVQHFQEKYPDDDNIPRPPHWSGFRILPSEIEFWQDGDHRLHDRVVFTPDGQGGWATQRLYP</sequence>
<feature type="binding site" evidence="6">
    <location>
        <begin position="45"/>
        <end position="50"/>
    </location>
    <ligand>
        <name>FMN</name>
        <dbReference type="ChEBI" id="CHEBI:58210"/>
    </ligand>
</feature>
<dbReference type="InterPro" id="IPR000659">
    <property type="entry name" value="Pyridox_Oxase"/>
</dbReference>
<dbReference type="Pfam" id="PF10590">
    <property type="entry name" value="PNP_phzG_C"/>
    <property type="match status" value="1"/>
</dbReference>
<dbReference type="Proteomes" id="UP001597101">
    <property type="component" value="Unassembled WGS sequence"/>
</dbReference>
<comment type="caution">
    <text evidence="6">Lacks conserved residue(s) required for the propagation of feature annotation.</text>
</comment>
<evidence type="ECO:0000259" key="7">
    <source>
        <dbReference type="Pfam" id="PF01243"/>
    </source>
</evidence>
<dbReference type="InterPro" id="IPR011576">
    <property type="entry name" value="Pyridox_Oxase_N"/>
</dbReference>
<evidence type="ECO:0000256" key="3">
    <source>
        <dbReference type="ARBA" id="ARBA00022643"/>
    </source>
</evidence>
<feature type="domain" description="Pyridoxine 5'-phosphate oxidase dimerisation C-terminal" evidence="8">
    <location>
        <begin position="157"/>
        <end position="198"/>
    </location>
</feature>
<dbReference type="GO" id="GO:0004733">
    <property type="term" value="F:pyridoxamine phosphate oxidase activity"/>
    <property type="evidence" value="ECO:0007669"/>
    <property type="project" value="UniProtKB-EC"/>
</dbReference>
<dbReference type="PIRSF" id="PIRSF000190">
    <property type="entry name" value="Pyd_amn-ph_oxd"/>
    <property type="match status" value="1"/>
</dbReference>
<dbReference type="Gene3D" id="2.30.110.10">
    <property type="entry name" value="Electron Transport, Fmn-binding Protein, Chain A"/>
    <property type="match status" value="1"/>
</dbReference>
<feature type="binding site" evidence="6">
    <location>
        <position position="50"/>
    </location>
    <ligand>
        <name>substrate</name>
    </ligand>
</feature>
<comment type="caution">
    <text evidence="9">The sequence shown here is derived from an EMBL/GenBank/DDBJ whole genome shotgun (WGS) entry which is preliminary data.</text>
</comment>
<evidence type="ECO:0000256" key="2">
    <source>
        <dbReference type="ARBA" id="ARBA00022630"/>
    </source>
</evidence>
<keyword evidence="2 6" id="KW-0285">Flavoprotein</keyword>
<comment type="subunit">
    <text evidence="6">Homodimer.</text>
</comment>
<comment type="function">
    <text evidence="6">Catalyzes the oxidation of either pyridoxine 5'-phosphate (PNP) or pyridoxamine 5'-phosphate (PMP) into pyridoxal 5'-phosphate (PLP).</text>
</comment>
<accession>A0ABW3FDU2</accession>
<dbReference type="NCBIfam" id="TIGR00558">
    <property type="entry name" value="pdxH"/>
    <property type="match status" value="1"/>
</dbReference>
<feature type="binding site" evidence="6">
    <location>
        <position position="107"/>
    </location>
    <ligand>
        <name>substrate</name>
    </ligand>
</feature>
<dbReference type="RefSeq" id="WP_377211792.1">
    <property type="nucleotide sequence ID" value="NZ_JBHTJV010000003.1"/>
</dbReference>
<feature type="domain" description="Pyridoxamine 5'-phosphate oxidase N-terminal" evidence="7">
    <location>
        <begin position="19"/>
        <end position="140"/>
    </location>
</feature>
<feature type="binding site" evidence="6">
    <location>
        <position position="170"/>
    </location>
    <ligand>
        <name>FMN</name>
        <dbReference type="ChEBI" id="CHEBI:58210"/>
    </ligand>
</feature>
<reference evidence="10" key="1">
    <citation type="journal article" date="2019" name="Int. J. Syst. Evol. Microbiol.">
        <title>The Global Catalogue of Microorganisms (GCM) 10K type strain sequencing project: providing services to taxonomists for standard genome sequencing and annotation.</title>
        <authorList>
            <consortium name="The Broad Institute Genomics Platform"/>
            <consortium name="The Broad Institute Genome Sequencing Center for Infectious Disease"/>
            <person name="Wu L."/>
            <person name="Ma J."/>
        </authorList>
    </citation>
    <scope>NUCLEOTIDE SEQUENCE [LARGE SCALE GENOMIC DNA]</scope>
    <source>
        <strain evidence="10">CCUG 60023</strain>
    </source>
</reference>
<evidence type="ECO:0000313" key="10">
    <source>
        <dbReference type="Proteomes" id="UP001597101"/>
    </source>
</evidence>
<dbReference type="EC" id="1.4.3.5" evidence="6"/>
<comment type="similarity">
    <text evidence="1 6">Belongs to the pyridoxamine 5'-phosphate oxidase family.</text>
</comment>
<dbReference type="NCBIfam" id="NF004231">
    <property type="entry name" value="PRK05679.1"/>
    <property type="match status" value="1"/>
</dbReference>
<evidence type="ECO:0000313" key="9">
    <source>
        <dbReference type="EMBL" id="MFD0915953.1"/>
    </source>
</evidence>
<dbReference type="HAMAP" id="MF_01629">
    <property type="entry name" value="PdxH"/>
    <property type="match status" value="1"/>
</dbReference>
<dbReference type="PANTHER" id="PTHR10851">
    <property type="entry name" value="PYRIDOXINE-5-PHOSPHATE OXIDASE"/>
    <property type="match status" value="1"/>
</dbReference>
<gene>
    <name evidence="6 9" type="primary">pdxH</name>
    <name evidence="9" type="ORF">ACFQ14_05995</name>
</gene>
<dbReference type="SUPFAM" id="SSF50475">
    <property type="entry name" value="FMN-binding split barrel"/>
    <property type="match status" value="1"/>
</dbReference>
<organism evidence="9 10">
    <name type="scientific">Pseudahrensia aquimaris</name>
    <dbReference type="NCBI Taxonomy" id="744461"/>
    <lineage>
        <taxon>Bacteria</taxon>
        <taxon>Pseudomonadati</taxon>
        <taxon>Pseudomonadota</taxon>
        <taxon>Alphaproteobacteria</taxon>
        <taxon>Hyphomicrobiales</taxon>
        <taxon>Ahrensiaceae</taxon>
        <taxon>Pseudahrensia</taxon>
    </lineage>
</organism>
<feature type="binding site" evidence="6">
    <location>
        <begin position="124"/>
        <end position="125"/>
    </location>
    <ligand>
        <name>FMN</name>
        <dbReference type="ChEBI" id="CHEBI:58210"/>
    </ligand>
</feature>
<feature type="binding site" evidence="6">
    <location>
        <begin position="60"/>
        <end position="61"/>
    </location>
    <ligand>
        <name>FMN</name>
        <dbReference type="ChEBI" id="CHEBI:58210"/>
    </ligand>
</feature>
<comment type="cofactor">
    <cofactor evidence="6">
        <name>FMN</name>
        <dbReference type="ChEBI" id="CHEBI:58210"/>
    </cofactor>
    <text evidence="6">Binds 1 FMN per subunit.</text>
</comment>
<keyword evidence="5 6" id="KW-0664">Pyridoxine biosynthesis</keyword>
<comment type="catalytic activity">
    <reaction evidence="6">
        <text>pyridoxine 5'-phosphate + O2 = pyridoxal 5'-phosphate + H2O2</text>
        <dbReference type="Rhea" id="RHEA:15149"/>
        <dbReference type="ChEBI" id="CHEBI:15379"/>
        <dbReference type="ChEBI" id="CHEBI:16240"/>
        <dbReference type="ChEBI" id="CHEBI:58589"/>
        <dbReference type="ChEBI" id="CHEBI:597326"/>
        <dbReference type="EC" id="1.4.3.5"/>
    </reaction>
</comment>
<keyword evidence="3 6" id="KW-0288">FMN</keyword>
<feature type="binding site" evidence="6">
    <location>
        <begin position="176"/>
        <end position="178"/>
    </location>
    <ligand>
        <name>substrate</name>
    </ligand>
</feature>
<evidence type="ECO:0000256" key="6">
    <source>
        <dbReference type="HAMAP-Rule" id="MF_01629"/>
    </source>
</evidence>
<comment type="pathway">
    <text evidence="6">Cofactor metabolism; pyridoxal 5'-phosphate salvage; pyridoxal 5'-phosphate from pyridoxamine 5'-phosphate: step 1/1.</text>
</comment>
<comment type="pathway">
    <text evidence="6">Cofactor metabolism; pyridoxal 5'-phosphate salvage; pyridoxal 5'-phosphate from pyridoxine 5'-phosphate: step 1/1.</text>
</comment>
<dbReference type="InterPro" id="IPR012349">
    <property type="entry name" value="Split_barrel_FMN-bd"/>
</dbReference>
<evidence type="ECO:0000256" key="1">
    <source>
        <dbReference type="ARBA" id="ARBA00007301"/>
    </source>
</evidence>
<feature type="binding site" evidence="6">
    <location>
        <position position="180"/>
    </location>
    <ligand>
        <name>FMN</name>
        <dbReference type="ChEBI" id="CHEBI:58210"/>
    </ligand>
</feature>
<dbReference type="PANTHER" id="PTHR10851:SF0">
    <property type="entry name" value="PYRIDOXINE-5'-PHOSPHATE OXIDASE"/>
    <property type="match status" value="1"/>
</dbReference>
<dbReference type="EMBL" id="JBHTJV010000003">
    <property type="protein sequence ID" value="MFD0915953.1"/>
    <property type="molecule type" value="Genomic_DNA"/>
</dbReference>
<feature type="binding site" evidence="6">
    <location>
        <position position="67"/>
    </location>
    <ligand>
        <name>FMN</name>
        <dbReference type="ChEBI" id="CHEBI:58210"/>
    </ligand>
</feature>
<feature type="binding site" evidence="6">
    <location>
        <position position="115"/>
    </location>
    <ligand>
        <name>substrate</name>
    </ligand>
</feature>
<dbReference type="PROSITE" id="PS01064">
    <property type="entry name" value="PYRIDOX_OXIDASE"/>
    <property type="match status" value="1"/>
</dbReference>
<keyword evidence="10" id="KW-1185">Reference proteome</keyword>
<dbReference type="InterPro" id="IPR019740">
    <property type="entry name" value="Pyridox_Oxase_CS"/>
</dbReference>
<name>A0ABW3FDU2_9HYPH</name>
<evidence type="ECO:0000259" key="8">
    <source>
        <dbReference type="Pfam" id="PF10590"/>
    </source>
</evidence>
<feature type="binding site" evidence="6">
    <location>
        <position position="89"/>
    </location>
    <ligand>
        <name>FMN</name>
        <dbReference type="ChEBI" id="CHEBI:58210"/>
    </ligand>
</feature>
<evidence type="ECO:0000256" key="4">
    <source>
        <dbReference type="ARBA" id="ARBA00023002"/>
    </source>
</evidence>
<evidence type="ECO:0000256" key="5">
    <source>
        <dbReference type="ARBA" id="ARBA00023096"/>
    </source>
</evidence>
<feature type="binding site" evidence="6">
    <location>
        <position position="111"/>
    </location>
    <ligand>
        <name>substrate</name>
    </ligand>
</feature>
<comment type="catalytic activity">
    <reaction evidence="6">
        <text>pyridoxamine 5'-phosphate + O2 + H2O = pyridoxal 5'-phosphate + H2O2 + NH4(+)</text>
        <dbReference type="Rhea" id="RHEA:15817"/>
        <dbReference type="ChEBI" id="CHEBI:15377"/>
        <dbReference type="ChEBI" id="CHEBI:15379"/>
        <dbReference type="ChEBI" id="CHEBI:16240"/>
        <dbReference type="ChEBI" id="CHEBI:28938"/>
        <dbReference type="ChEBI" id="CHEBI:58451"/>
        <dbReference type="ChEBI" id="CHEBI:597326"/>
        <dbReference type="EC" id="1.4.3.5"/>
    </reaction>
</comment>
<dbReference type="InterPro" id="IPR019576">
    <property type="entry name" value="Pyridoxamine_oxidase_dimer_C"/>
</dbReference>
<keyword evidence="4 6" id="KW-0560">Oxidoreductase</keyword>
<dbReference type="Pfam" id="PF01243">
    <property type="entry name" value="PNPOx_N"/>
    <property type="match status" value="1"/>
</dbReference>